<keyword evidence="3" id="KW-1185">Reference proteome</keyword>
<sequence>MDISRRDLHKGLLSLLLLGAARAEAAQVSPGLVILNRLTFGATPQNRTDLERQGLSDWLDAELAKPATDPALDRLLSQAKLQIAYGPGSNDTGAAWDGLDEMRHLNTLNADTASLMPLLDFEQPVSFAERIRPADEVKAASLIRAVNADAQLRELMTAFWHEHFSVNAYKDGPTAVFFPAYDRMLRGHAFGNFRMMLGDVATAPAMLSYLNNDASRASPANENFARELLELHTLGVKHYFNDIYDDWRQVPGATDGKATGYIDQDVYEVARAFTGWSIGDGRGNGKGIHAPLTGAFHYVERWHDPYQKRVLSVEFPPNRAPLADGEQVLDMLAAHPATAHHVAGKLLLRLGIESPSADYHAAVAARFHALVDDPDQIAHVLRTIVLHDEFQQTPPSKLRRPFEYLAGIYRASGAHVHAPTLDFDWHLGRAGWTQHAVKPPTGHPDHTADWANTRTLQGLIGLALYAHEGWMGAQMPGSGALREVTSLQSLAQRTENRFGVPEGTVSQALATLGVETLPDDRDGRVWVASVVHAAAALHPQFVLR</sequence>
<dbReference type="KEGG" id="yrh:AABB31_21730"/>
<gene>
    <name evidence="2" type="ORF">AABB31_21730</name>
</gene>
<reference evidence="3" key="1">
    <citation type="submission" date="2024-04" db="EMBL/GenBank/DDBJ databases">
        <title>Phylogenomic analyses of a clade within the roseobacter group suggest taxonomic reassignments of species of the genera Aestuariivita, Citreicella, Loktanella, Nautella, Pelagibaca, Ruegeria, Thalassobius, Thiobacimonas and Tropicibacter, and the proposal o.</title>
        <authorList>
            <person name="Jeon C.O."/>
        </authorList>
    </citation>
    <scope>NUCLEOTIDE SEQUENCE [LARGE SCALE GENOMIC DNA]</scope>
    <source>
        <strain evidence="3">SS1-5</strain>
    </source>
</reference>
<organism evidence="2 3">
    <name type="scientific">Yoonia rhodophyticola</name>
    <dbReference type="NCBI Taxonomy" id="3137370"/>
    <lineage>
        <taxon>Bacteria</taxon>
        <taxon>Pseudomonadati</taxon>
        <taxon>Pseudomonadota</taxon>
        <taxon>Alphaproteobacteria</taxon>
        <taxon>Rhodobacterales</taxon>
        <taxon>Paracoccaceae</taxon>
        <taxon>Yoonia</taxon>
    </lineage>
</organism>
<feature type="chain" id="PRO_5042962804" evidence="1">
    <location>
        <begin position="26"/>
        <end position="544"/>
    </location>
</feature>
<protein>
    <submittedName>
        <fullName evidence="2">DUF1800 domain-containing protein</fullName>
    </submittedName>
</protein>
<dbReference type="InterPro" id="IPR014917">
    <property type="entry name" value="DUF1800"/>
</dbReference>
<keyword evidence="1" id="KW-0732">Signal</keyword>
<proteinExistence type="predicted"/>
<dbReference type="AlphaFoldDB" id="A0AAN0MA47"/>
<feature type="signal peptide" evidence="1">
    <location>
        <begin position="1"/>
        <end position="25"/>
    </location>
</feature>
<evidence type="ECO:0000313" key="3">
    <source>
        <dbReference type="Proteomes" id="UP001470809"/>
    </source>
</evidence>
<dbReference type="Proteomes" id="UP001470809">
    <property type="component" value="Chromosome"/>
</dbReference>
<reference evidence="2 3" key="2">
    <citation type="submission" date="2024-08" db="EMBL/GenBank/DDBJ databases">
        <title>Phylogenomic analyses of a clade within the roseobacter group suggest taxonomic reassignments of species of the genera Aestuariivita, Citreicella, Loktanella, Nautella, Pelagibaca, Ruegeria, Thalassobius, Thiobacimonas and Tropicibacter, and the proposal o.</title>
        <authorList>
            <person name="Jeon C.O."/>
        </authorList>
    </citation>
    <scope>NUCLEOTIDE SEQUENCE [LARGE SCALE GENOMIC DNA]</scope>
    <source>
        <strain evidence="2 3">SS1-5</strain>
    </source>
</reference>
<accession>A0AAN0MA47</accession>
<name>A0AAN0MA47_9RHOB</name>
<dbReference type="EMBL" id="CP151767">
    <property type="protein sequence ID" value="WZU67509.1"/>
    <property type="molecule type" value="Genomic_DNA"/>
</dbReference>
<evidence type="ECO:0000256" key="1">
    <source>
        <dbReference type="SAM" id="SignalP"/>
    </source>
</evidence>
<dbReference type="Pfam" id="PF08811">
    <property type="entry name" value="DUF1800"/>
    <property type="match status" value="1"/>
</dbReference>
<dbReference type="RefSeq" id="WP_342076820.1">
    <property type="nucleotide sequence ID" value="NZ_CP151767.2"/>
</dbReference>
<evidence type="ECO:0000313" key="2">
    <source>
        <dbReference type="EMBL" id="WZU67509.1"/>
    </source>
</evidence>